<dbReference type="Gene3D" id="3.80.10.10">
    <property type="entry name" value="Ribonuclease Inhibitor"/>
    <property type="match status" value="1"/>
</dbReference>
<dbReference type="InterPro" id="IPR001611">
    <property type="entry name" value="Leu-rich_rpt"/>
</dbReference>
<dbReference type="Pfam" id="PF13855">
    <property type="entry name" value="LRR_8"/>
    <property type="match status" value="1"/>
</dbReference>
<sequence>MVHIGETLEVLKLEKVGFTAWPDWLAQFEHLNDLDLADNAISSIPDNAFDTFYNLMTLTLSGNNFTAVPKALAKLTNLTTLNLENNNISNITWLPQSSKLTSLSLDSNRISDAEHLSNVLRTYADSLNSLALPFNQLKAIPRSVVRGRLLVL</sequence>
<dbReference type="PROSITE" id="PS51450">
    <property type="entry name" value="LRR"/>
    <property type="match status" value="3"/>
</dbReference>
<dbReference type="OrthoDB" id="676979at2759"/>
<keyword evidence="4" id="KW-1185">Reference proteome</keyword>
<name>A0A8S3Z2A3_9EUPU</name>
<evidence type="ECO:0000256" key="2">
    <source>
        <dbReference type="ARBA" id="ARBA00022737"/>
    </source>
</evidence>
<dbReference type="PANTHER" id="PTHR45712:SF30">
    <property type="entry name" value="LRRNT DOMAIN-CONTAINING PROTEIN"/>
    <property type="match status" value="1"/>
</dbReference>
<organism evidence="3 4">
    <name type="scientific">Candidula unifasciata</name>
    <dbReference type="NCBI Taxonomy" id="100452"/>
    <lineage>
        <taxon>Eukaryota</taxon>
        <taxon>Metazoa</taxon>
        <taxon>Spiralia</taxon>
        <taxon>Lophotrochozoa</taxon>
        <taxon>Mollusca</taxon>
        <taxon>Gastropoda</taxon>
        <taxon>Heterobranchia</taxon>
        <taxon>Euthyneura</taxon>
        <taxon>Panpulmonata</taxon>
        <taxon>Eupulmonata</taxon>
        <taxon>Stylommatophora</taxon>
        <taxon>Helicina</taxon>
        <taxon>Helicoidea</taxon>
        <taxon>Geomitridae</taxon>
        <taxon>Candidula</taxon>
    </lineage>
</organism>
<comment type="caution">
    <text evidence="3">The sequence shown here is derived from an EMBL/GenBank/DDBJ whole genome shotgun (WGS) entry which is preliminary data.</text>
</comment>
<dbReference type="Proteomes" id="UP000678393">
    <property type="component" value="Unassembled WGS sequence"/>
</dbReference>
<evidence type="ECO:0008006" key="5">
    <source>
        <dbReference type="Google" id="ProtNLM"/>
    </source>
</evidence>
<gene>
    <name evidence="3" type="ORF">CUNI_LOCUS7348</name>
</gene>
<evidence type="ECO:0000256" key="1">
    <source>
        <dbReference type="ARBA" id="ARBA00022614"/>
    </source>
</evidence>
<dbReference type="AlphaFoldDB" id="A0A8S3Z2A3"/>
<protein>
    <recommendedName>
        <fullName evidence="5">Toll-like receptor 3</fullName>
    </recommendedName>
</protein>
<keyword evidence="2" id="KW-0677">Repeat</keyword>
<dbReference type="PANTHER" id="PTHR45712">
    <property type="entry name" value="AGAP008170-PA"/>
    <property type="match status" value="1"/>
</dbReference>
<dbReference type="EMBL" id="CAJHNH020001163">
    <property type="protein sequence ID" value="CAG5121790.1"/>
    <property type="molecule type" value="Genomic_DNA"/>
</dbReference>
<keyword evidence="1" id="KW-0433">Leucine-rich repeat</keyword>
<accession>A0A8S3Z2A3</accession>
<dbReference type="InterPro" id="IPR050333">
    <property type="entry name" value="SLRP"/>
</dbReference>
<proteinExistence type="predicted"/>
<dbReference type="SMART" id="SM00369">
    <property type="entry name" value="LRR_TYP"/>
    <property type="match status" value="4"/>
</dbReference>
<reference evidence="3" key="1">
    <citation type="submission" date="2021-04" db="EMBL/GenBank/DDBJ databases">
        <authorList>
            <consortium name="Molecular Ecology Group"/>
        </authorList>
    </citation>
    <scope>NUCLEOTIDE SEQUENCE</scope>
</reference>
<dbReference type="SUPFAM" id="SSF52058">
    <property type="entry name" value="L domain-like"/>
    <property type="match status" value="1"/>
</dbReference>
<dbReference type="InterPro" id="IPR003591">
    <property type="entry name" value="Leu-rich_rpt_typical-subtyp"/>
</dbReference>
<evidence type="ECO:0000313" key="3">
    <source>
        <dbReference type="EMBL" id="CAG5121790.1"/>
    </source>
</evidence>
<dbReference type="Pfam" id="PF13516">
    <property type="entry name" value="LRR_6"/>
    <property type="match status" value="1"/>
</dbReference>
<dbReference type="InterPro" id="IPR032675">
    <property type="entry name" value="LRR_dom_sf"/>
</dbReference>
<evidence type="ECO:0000313" key="4">
    <source>
        <dbReference type="Proteomes" id="UP000678393"/>
    </source>
</evidence>